<dbReference type="Proteomes" id="UP000619486">
    <property type="component" value="Unassembled WGS sequence"/>
</dbReference>
<organism evidence="1 2">
    <name type="scientific">Streptomyces purpureus</name>
    <dbReference type="NCBI Taxonomy" id="1951"/>
    <lineage>
        <taxon>Bacteria</taxon>
        <taxon>Bacillati</taxon>
        <taxon>Actinomycetota</taxon>
        <taxon>Actinomycetes</taxon>
        <taxon>Kitasatosporales</taxon>
        <taxon>Streptomycetaceae</taxon>
        <taxon>Streptomyces</taxon>
    </lineage>
</organism>
<dbReference type="AlphaFoldDB" id="A0A918HFG8"/>
<sequence>MPDAVAFDARYPLDRRSWVPVLTHGGVTERVGLREVFLRAHHFRGLAVASPAAASGLLRVLCAIAARVTELDQADEVGDWLDRRYELLAAEGGFVPEKVDGYFDRYAEGLRLYDHKRPFLQDARLAQECAASSGINKLVLGRPSGNNQVFFGHFTDDTPVPLSSDEAVLHLLAQLYYGASGQCTPRTVNGQRFGNTMAGPLRRVLSYHPLGRNLYESLLLGIPDPQAWPSRSSSVDDVCPWEDEAPLAALTPAHPAAGPMTMLTAQHQHAVLLKPSPDGTSAVDATITWALRANRPPIRDPYLIWDEAKDGTVYPRRADAKRALWRDLDGLILQDRGDKGRRPLIFEGLTGGQIPEKVFQHLRVVAHGFDQDGQTRDRTHFTAVTPPLCALLASAGSPDDSRLALGVKEGRQAAEQAAWRLETALRSAWRAYTMPFGDDRPGRRSKEDKTGGPWPEAALAAYWSAAEERFWELLDQQDFTTAVSSFGRIALDVFDTTTAAAASQPRGAKAREGARGLIRSLLVARS</sequence>
<comment type="caution">
    <text evidence="1">The sequence shown here is derived from an EMBL/GenBank/DDBJ whole genome shotgun (WGS) entry which is preliminary data.</text>
</comment>
<dbReference type="Pfam" id="PF09481">
    <property type="entry name" value="CRISPR_Cse1"/>
    <property type="match status" value="1"/>
</dbReference>
<accession>A0A918HFG8</accession>
<name>A0A918HFG8_9ACTN</name>
<reference evidence="1" key="2">
    <citation type="submission" date="2020-09" db="EMBL/GenBank/DDBJ databases">
        <authorList>
            <person name="Sun Q."/>
            <person name="Ohkuma M."/>
        </authorList>
    </citation>
    <scope>NUCLEOTIDE SEQUENCE</scope>
    <source>
        <strain evidence="1">JCM 3172</strain>
    </source>
</reference>
<reference evidence="1" key="1">
    <citation type="journal article" date="2014" name="Int. J. Syst. Evol. Microbiol.">
        <title>Complete genome sequence of Corynebacterium casei LMG S-19264T (=DSM 44701T), isolated from a smear-ripened cheese.</title>
        <authorList>
            <consortium name="US DOE Joint Genome Institute (JGI-PGF)"/>
            <person name="Walter F."/>
            <person name="Albersmeier A."/>
            <person name="Kalinowski J."/>
            <person name="Ruckert C."/>
        </authorList>
    </citation>
    <scope>NUCLEOTIDE SEQUENCE</scope>
    <source>
        <strain evidence="1">JCM 3172</strain>
    </source>
</reference>
<keyword evidence="2" id="KW-1185">Reference proteome</keyword>
<dbReference type="InterPro" id="IPR013381">
    <property type="entry name" value="CRISPR-assoc_prot_Cse1"/>
</dbReference>
<evidence type="ECO:0000313" key="2">
    <source>
        <dbReference type="Proteomes" id="UP000619486"/>
    </source>
</evidence>
<dbReference type="RefSeq" id="WP_229833269.1">
    <property type="nucleotide sequence ID" value="NZ_BMQQ01000032.1"/>
</dbReference>
<proteinExistence type="predicted"/>
<evidence type="ECO:0000313" key="1">
    <source>
        <dbReference type="EMBL" id="GGT57911.1"/>
    </source>
</evidence>
<gene>
    <name evidence="1" type="ORF">GCM10014713_59340</name>
</gene>
<dbReference type="NCBIfam" id="TIGR02547">
    <property type="entry name" value="casA_cse1"/>
    <property type="match status" value="1"/>
</dbReference>
<dbReference type="EMBL" id="BMQQ01000032">
    <property type="protein sequence ID" value="GGT57911.1"/>
    <property type="molecule type" value="Genomic_DNA"/>
</dbReference>
<protein>
    <submittedName>
        <fullName evidence="1">Type I-E CRISPR-associated protein Cse1/CasA</fullName>
    </submittedName>
</protein>